<dbReference type="Proteomes" id="UP000682811">
    <property type="component" value="Unassembled WGS sequence"/>
</dbReference>
<dbReference type="EC" id="3.1.3.15" evidence="3 8"/>
<dbReference type="RefSeq" id="WP_194235265.1">
    <property type="nucleotide sequence ID" value="NZ_AP025343.1"/>
</dbReference>
<dbReference type="CDD" id="cd12110">
    <property type="entry name" value="PHP_HisPPase_Hisj_like"/>
    <property type="match status" value="1"/>
</dbReference>
<evidence type="ECO:0000256" key="6">
    <source>
        <dbReference type="ARBA" id="ARBA00023102"/>
    </source>
</evidence>
<evidence type="ECO:0000256" key="5">
    <source>
        <dbReference type="ARBA" id="ARBA00022801"/>
    </source>
</evidence>
<proteinExistence type="inferred from homology"/>
<dbReference type="InterPro" id="IPR010140">
    <property type="entry name" value="Histidinol_P_phosphatase_HisJ"/>
</dbReference>
<keyword evidence="6 8" id="KW-0368">Histidine biosynthesis</keyword>
<accession>A0A920CR34</accession>
<sequence>MIFDLHTHHQRCGHAQGSVRDYISAALDKNLAYIGISDHTPFFAEPEDHPDPGACMAKSDFPAYIREVLALKQEFAGQIDVLLGVEADFIPDCLDLYRGILQSYPFDYIIGSVHEFAGISLYDSDYWDQLTREAKLEVKNSYYNHVAQSAAAGLYDILGHVDALNRYFPGYADLHPETAENMLKTIAEHGIAMEINSSDDLWVPDHWLLERALHYGVKVTFGSDAHEPERVGEHFSDIRKHLLDIGFREWAVFKNRERIMLPL</sequence>
<dbReference type="NCBIfam" id="NF005596">
    <property type="entry name" value="PRK07328.1"/>
    <property type="match status" value="1"/>
</dbReference>
<evidence type="ECO:0000256" key="7">
    <source>
        <dbReference type="ARBA" id="ARBA00049158"/>
    </source>
</evidence>
<evidence type="ECO:0000256" key="3">
    <source>
        <dbReference type="ARBA" id="ARBA00013085"/>
    </source>
</evidence>
<keyword evidence="5 8" id="KW-0378">Hydrolase</keyword>
<name>A0A920CR34_9BACL</name>
<evidence type="ECO:0000256" key="4">
    <source>
        <dbReference type="ARBA" id="ARBA00022605"/>
    </source>
</evidence>
<dbReference type="GO" id="GO:0005737">
    <property type="term" value="C:cytoplasm"/>
    <property type="evidence" value="ECO:0007669"/>
    <property type="project" value="TreeGrafter"/>
</dbReference>
<dbReference type="GO" id="GO:0004401">
    <property type="term" value="F:histidinol-phosphatase activity"/>
    <property type="evidence" value="ECO:0007669"/>
    <property type="project" value="UniProtKB-UniRule"/>
</dbReference>
<gene>
    <name evidence="10" type="primary">hisK_2</name>
    <name evidence="10" type="ORF">J34TS1_14540</name>
</gene>
<dbReference type="InterPro" id="IPR016195">
    <property type="entry name" value="Pol/histidinol_Pase-like"/>
</dbReference>
<dbReference type="InterPro" id="IPR004013">
    <property type="entry name" value="PHP_dom"/>
</dbReference>
<evidence type="ECO:0000259" key="9">
    <source>
        <dbReference type="Pfam" id="PF02811"/>
    </source>
</evidence>
<organism evidence="10 11">
    <name type="scientific">Paenibacillus azoreducens</name>
    <dbReference type="NCBI Taxonomy" id="116718"/>
    <lineage>
        <taxon>Bacteria</taxon>
        <taxon>Bacillati</taxon>
        <taxon>Bacillota</taxon>
        <taxon>Bacilli</taxon>
        <taxon>Bacillales</taxon>
        <taxon>Paenibacillaceae</taxon>
        <taxon>Paenibacillus</taxon>
    </lineage>
</organism>
<dbReference type="AlphaFoldDB" id="A0A920CR34"/>
<dbReference type="Gene3D" id="3.20.20.140">
    <property type="entry name" value="Metal-dependent hydrolases"/>
    <property type="match status" value="1"/>
</dbReference>
<dbReference type="SUPFAM" id="SSF89550">
    <property type="entry name" value="PHP domain-like"/>
    <property type="match status" value="1"/>
</dbReference>
<keyword evidence="4 8" id="KW-0028">Amino-acid biosynthesis</keyword>
<dbReference type="PANTHER" id="PTHR21039">
    <property type="entry name" value="HISTIDINOL PHOSPHATASE-RELATED"/>
    <property type="match status" value="1"/>
</dbReference>
<keyword evidence="11" id="KW-1185">Reference proteome</keyword>
<dbReference type="GO" id="GO:0000105">
    <property type="term" value="P:L-histidine biosynthetic process"/>
    <property type="evidence" value="ECO:0007669"/>
    <property type="project" value="UniProtKB-UniRule"/>
</dbReference>
<reference evidence="10 11" key="1">
    <citation type="submission" date="2021-03" db="EMBL/GenBank/DDBJ databases">
        <title>Antimicrobial resistance genes in bacteria isolated from Japanese honey, and their potential for conferring macrolide and lincosamide resistance in the American foulbrood pathogen Paenibacillus larvae.</title>
        <authorList>
            <person name="Okamoto M."/>
            <person name="Kumagai M."/>
            <person name="Kanamori H."/>
            <person name="Takamatsu D."/>
        </authorList>
    </citation>
    <scope>NUCLEOTIDE SEQUENCE [LARGE SCALE GENOMIC DNA]</scope>
    <source>
        <strain evidence="10 11">J34TS1</strain>
    </source>
</reference>
<dbReference type="EMBL" id="BORT01000004">
    <property type="protein sequence ID" value="GIO46689.1"/>
    <property type="molecule type" value="Genomic_DNA"/>
</dbReference>
<dbReference type="Pfam" id="PF02811">
    <property type="entry name" value="PHP"/>
    <property type="match status" value="1"/>
</dbReference>
<comment type="similarity">
    <text evidence="2 8">Belongs to the PHP hydrolase family. HisK subfamily.</text>
</comment>
<evidence type="ECO:0000256" key="8">
    <source>
        <dbReference type="RuleBase" id="RU366003"/>
    </source>
</evidence>
<comment type="pathway">
    <text evidence="1 8">Amino-acid biosynthesis; L-histidine biosynthesis; L-histidine from 5-phospho-alpha-D-ribose 1-diphosphate: step 8/9.</text>
</comment>
<protein>
    <recommendedName>
        <fullName evidence="3 8">Histidinol-phosphatase</fullName>
        <shortName evidence="8">HolPase</shortName>
        <ecNumber evidence="3 8">3.1.3.15</ecNumber>
    </recommendedName>
</protein>
<dbReference type="PANTHER" id="PTHR21039:SF0">
    <property type="entry name" value="HISTIDINOL-PHOSPHATASE"/>
    <property type="match status" value="1"/>
</dbReference>
<comment type="caution">
    <text evidence="10">The sequence shown here is derived from an EMBL/GenBank/DDBJ whole genome shotgun (WGS) entry which is preliminary data.</text>
</comment>
<evidence type="ECO:0000256" key="2">
    <source>
        <dbReference type="ARBA" id="ARBA00009152"/>
    </source>
</evidence>
<comment type="catalytic activity">
    <reaction evidence="7 8">
        <text>L-histidinol phosphate + H2O = L-histidinol + phosphate</text>
        <dbReference type="Rhea" id="RHEA:14465"/>
        <dbReference type="ChEBI" id="CHEBI:15377"/>
        <dbReference type="ChEBI" id="CHEBI:43474"/>
        <dbReference type="ChEBI" id="CHEBI:57699"/>
        <dbReference type="ChEBI" id="CHEBI:57980"/>
        <dbReference type="EC" id="3.1.3.15"/>
    </reaction>
</comment>
<evidence type="ECO:0000256" key="1">
    <source>
        <dbReference type="ARBA" id="ARBA00004970"/>
    </source>
</evidence>
<evidence type="ECO:0000313" key="10">
    <source>
        <dbReference type="EMBL" id="GIO46689.1"/>
    </source>
</evidence>
<evidence type="ECO:0000313" key="11">
    <source>
        <dbReference type="Proteomes" id="UP000682811"/>
    </source>
</evidence>
<dbReference type="NCBIfam" id="TIGR01856">
    <property type="entry name" value="hisJ_fam"/>
    <property type="match status" value="1"/>
</dbReference>
<feature type="domain" description="PHP" evidence="9">
    <location>
        <begin position="4"/>
        <end position="198"/>
    </location>
</feature>